<dbReference type="PANTHER" id="PTHR18871">
    <property type="entry name" value="CENTROSOMAL PROTEIN OF 112 KDA"/>
    <property type="match status" value="1"/>
</dbReference>
<dbReference type="EMBL" id="CAJNIZ010013625">
    <property type="protein sequence ID" value="CAE7351994.1"/>
    <property type="molecule type" value="Genomic_DNA"/>
</dbReference>
<organism evidence="3 4">
    <name type="scientific">Symbiodinium pilosum</name>
    <name type="common">Dinoflagellate</name>
    <dbReference type="NCBI Taxonomy" id="2952"/>
    <lineage>
        <taxon>Eukaryota</taxon>
        <taxon>Sar</taxon>
        <taxon>Alveolata</taxon>
        <taxon>Dinophyceae</taxon>
        <taxon>Suessiales</taxon>
        <taxon>Symbiodiniaceae</taxon>
        <taxon>Symbiodinium</taxon>
    </lineage>
</organism>
<feature type="region of interest" description="Disordered" evidence="1">
    <location>
        <begin position="204"/>
        <end position="234"/>
    </location>
</feature>
<dbReference type="AlphaFoldDB" id="A0A812PL68"/>
<protein>
    <recommendedName>
        <fullName evidence="2">DUF4485 domain-containing protein</fullName>
    </recommendedName>
</protein>
<gene>
    <name evidence="3" type="ORF">SPIL2461_LOCUS8357</name>
</gene>
<evidence type="ECO:0000313" key="3">
    <source>
        <dbReference type="EMBL" id="CAE7351994.1"/>
    </source>
</evidence>
<keyword evidence="4" id="KW-1185">Reference proteome</keyword>
<dbReference type="PANTHER" id="PTHR18871:SF2">
    <property type="entry name" value="CENTROSOMAL PROTEIN OF 112 KDA"/>
    <property type="match status" value="1"/>
</dbReference>
<dbReference type="OrthoDB" id="447455at2759"/>
<dbReference type="Pfam" id="PF14846">
    <property type="entry name" value="DUF4485"/>
    <property type="match status" value="1"/>
</dbReference>
<feature type="domain" description="DUF4485" evidence="2">
    <location>
        <begin position="32"/>
        <end position="115"/>
    </location>
</feature>
<evidence type="ECO:0000313" key="4">
    <source>
        <dbReference type="Proteomes" id="UP000649617"/>
    </source>
</evidence>
<accession>A0A812PL68</accession>
<name>A0A812PL68_SYMPI</name>
<evidence type="ECO:0000259" key="2">
    <source>
        <dbReference type="Pfam" id="PF14846"/>
    </source>
</evidence>
<comment type="caution">
    <text evidence="3">The sequence shown here is derived from an EMBL/GenBank/DDBJ whole genome shotgun (WGS) entry which is preliminary data.</text>
</comment>
<sequence length="328" mass="34585">MAESLATAAGQATQAAEEAADTQVALTASGALDLEFATTMQRVEAALASAPRHMRIRGEQWAQRLQLMVNVKQALFQKDRNLHADLLLKCIQEGSWTEPMDKHPPEGPLPCLPRYVACSLRRARAERIARAKPEAITLKADGCNPLQGSLASAATAAMGKPEAHVASSGPMQVSVAAPPAYAALAARVAHLELQNKQLRKQLLEARKRSERSASPAACRSVAARPHTPRGAFTAVPPEAPAVGFAAAVTAPAPSETGAAPVVPAANVPARLQPAPTAPSLEKPVTASHPMPEIHAGVSEPFQHGLCISEFCMTEISLKLHELKAVLKL</sequence>
<dbReference type="InterPro" id="IPR055310">
    <property type="entry name" value="CEP112"/>
</dbReference>
<proteinExistence type="predicted"/>
<reference evidence="3" key="1">
    <citation type="submission" date="2021-02" db="EMBL/GenBank/DDBJ databases">
        <authorList>
            <person name="Dougan E. K."/>
            <person name="Rhodes N."/>
            <person name="Thang M."/>
            <person name="Chan C."/>
        </authorList>
    </citation>
    <scope>NUCLEOTIDE SEQUENCE</scope>
</reference>
<evidence type="ECO:0000256" key="1">
    <source>
        <dbReference type="SAM" id="MobiDB-lite"/>
    </source>
</evidence>
<dbReference type="InterPro" id="IPR027831">
    <property type="entry name" value="DUF4485"/>
</dbReference>
<dbReference type="Proteomes" id="UP000649617">
    <property type="component" value="Unassembled WGS sequence"/>
</dbReference>